<dbReference type="SUPFAM" id="SSF54117">
    <property type="entry name" value="Interleukin 8-like chemokines"/>
    <property type="match status" value="1"/>
</dbReference>
<keyword evidence="8" id="KW-0395">Inflammatory response</keyword>
<evidence type="ECO:0000256" key="1">
    <source>
        <dbReference type="ARBA" id="ARBA00004613"/>
    </source>
</evidence>
<feature type="signal peptide" evidence="11">
    <location>
        <begin position="1"/>
        <end position="23"/>
    </location>
</feature>
<dbReference type="PANTHER" id="PTHR12015">
    <property type="entry name" value="SMALL INDUCIBLE CYTOKINE A"/>
    <property type="match status" value="1"/>
</dbReference>
<dbReference type="InterPro" id="IPR039809">
    <property type="entry name" value="Chemokine_b/g/d"/>
</dbReference>
<evidence type="ECO:0000256" key="4">
    <source>
        <dbReference type="ARBA" id="ARBA00022514"/>
    </source>
</evidence>
<keyword evidence="5" id="KW-0964">Secreted</keyword>
<feature type="domain" description="Chemokine interleukin-8-like" evidence="12">
    <location>
        <begin position="27"/>
        <end position="90"/>
    </location>
</feature>
<evidence type="ECO:0000256" key="11">
    <source>
        <dbReference type="SAM" id="SignalP"/>
    </source>
</evidence>
<evidence type="ECO:0000256" key="8">
    <source>
        <dbReference type="ARBA" id="ARBA00023198"/>
    </source>
</evidence>
<comment type="similarity">
    <text evidence="2">Belongs to the intercrine beta (chemokine CC) family.</text>
</comment>
<keyword evidence="6 11" id="KW-0732">Signal</keyword>
<dbReference type="GO" id="GO:0061844">
    <property type="term" value="P:antimicrobial humoral immune response mediated by antimicrobial peptide"/>
    <property type="evidence" value="ECO:0007669"/>
    <property type="project" value="TreeGrafter"/>
</dbReference>
<dbReference type="SMART" id="SM00199">
    <property type="entry name" value="SCY"/>
    <property type="match status" value="1"/>
</dbReference>
<dbReference type="Pfam" id="PF00048">
    <property type="entry name" value="IL8"/>
    <property type="match status" value="1"/>
</dbReference>
<dbReference type="GO" id="GO:0006954">
    <property type="term" value="P:inflammatory response"/>
    <property type="evidence" value="ECO:0007669"/>
    <property type="project" value="UniProtKB-KW"/>
</dbReference>
<keyword evidence="4" id="KW-0202">Cytokine</keyword>
<evidence type="ECO:0000256" key="5">
    <source>
        <dbReference type="ARBA" id="ARBA00022525"/>
    </source>
</evidence>
<protein>
    <recommendedName>
        <fullName evidence="9">C-C motif chemokine 25</fullName>
    </recommendedName>
    <alternativeName>
        <fullName evidence="10">Small-inducible cytokine A25</fullName>
    </alternativeName>
</protein>
<dbReference type="FunFam" id="2.40.50.40:FF:000026">
    <property type="entry name" value="C-C motif chemokine 25"/>
    <property type="match status" value="1"/>
</dbReference>
<feature type="chain" id="PRO_5034822502" description="C-C motif chemokine 25" evidence="11">
    <location>
        <begin position="24"/>
        <end position="158"/>
    </location>
</feature>
<dbReference type="Ensembl" id="ENSEAST00005005518.1">
    <property type="protein sequence ID" value="ENSEASP00005005041.1"/>
    <property type="gene ID" value="ENSEASG00005003785.1"/>
</dbReference>
<evidence type="ECO:0000259" key="12">
    <source>
        <dbReference type="SMART" id="SM00199"/>
    </source>
</evidence>
<evidence type="ECO:0000256" key="10">
    <source>
        <dbReference type="ARBA" id="ARBA00077260"/>
    </source>
</evidence>
<dbReference type="GO" id="GO:0048245">
    <property type="term" value="P:eosinophil chemotaxis"/>
    <property type="evidence" value="ECO:0007669"/>
    <property type="project" value="TreeGrafter"/>
</dbReference>
<dbReference type="GO" id="GO:0030335">
    <property type="term" value="P:positive regulation of cell migration"/>
    <property type="evidence" value="ECO:0007669"/>
    <property type="project" value="TreeGrafter"/>
</dbReference>
<evidence type="ECO:0000256" key="3">
    <source>
        <dbReference type="ARBA" id="ARBA00022500"/>
    </source>
</evidence>
<reference evidence="13" key="1">
    <citation type="submission" date="2023-03" db="UniProtKB">
        <authorList>
            <consortium name="Ensembl"/>
        </authorList>
    </citation>
    <scope>IDENTIFICATION</scope>
</reference>
<dbReference type="InterPro" id="IPR001811">
    <property type="entry name" value="Chemokine_IL8-like_dom"/>
</dbReference>
<name>A0A8C4L2J6_EQUAS</name>
<proteinExistence type="inferred from homology"/>
<evidence type="ECO:0000256" key="2">
    <source>
        <dbReference type="ARBA" id="ARBA00010868"/>
    </source>
</evidence>
<accession>A0A8C4L2J6</accession>
<keyword evidence="3" id="KW-0145">Chemotaxis</keyword>
<evidence type="ECO:0000256" key="9">
    <source>
        <dbReference type="ARBA" id="ARBA00070046"/>
    </source>
</evidence>
<comment type="subcellular location">
    <subcellularLocation>
        <location evidence="1">Secreted</location>
    </subcellularLocation>
</comment>
<evidence type="ECO:0000256" key="7">
    <source>
        <dbReference type="ARBA" id="ARBA00023157"/>
    </source>
</evidence>
<sequence length="158" mass="17701">MNPWLLACLVACSVGAWAPTVHAQGVFEDCCLAYHRHARLAVLRHAQGYLRQEVTGSCNLPAVIFFFRQKQRMVCGDPRARWVQKGMKILDARNKAPSKDRGSSTLWGPRADSTNSPTITACLIHVCGDSIRYPVTCTRWRRVNTMSIPAVKLSHRIP</sequence>
<dbReference type="Gene3D" id="2.40.50.40">
    <property type="match status" value="1"/>
</dbReference>
<dbReference type="AlphaFoldDB" id="A0A8C4L2J6"/>
<organism evidence="13">
    <name type="scientific">Equus asinus asinus</name>
    <dbReference type="NCBI Taxonomy" id="83772"/>
    <lineage>
        <taxon>Eukaryota</taxon>
        <taxon>Metazoa</taxon>
        <taxon>Chordata</taxon>
        <taxon>Craniata</taxon>
        <taxon>Vertebrata</taxon>
        <taxon>Euteleostomi</taxon>
        <taxon>Mammalia</taxon>
        <taxon>Eutheria</taxon>
        <taxon>Laurasiatheria</taxon>
        <taxon>Perissodactyla</taxon>
        <taxon>Equidae</taxon>
        <taxon>Equus</taxon>
    </lineage>
</organism>
<dbReference type="PANTHER" id="PTHR12015:SF70">
    <property type="entry name" value="C-C MOTIF CHEMOKINE 25"/>
    <property type="match status" value="1"/>
</dbReference>
<dbReference type="InterPro" id="IPR036048">
    <property type="entry name" value="Interleukin_8-like_sf"/>
</dbReference>
<evidence type="ECO:0000313" key="13">
    <source>
        <dbReference type="Ensembl" id="ENSEASP00005005041.1"/>
    </source>
</evidence>
<dbReference type="GO" id="GO:0048020">
    <property type="term" value="F:CCR chemokine receptor binding"/>
    <property type="evidence" value="ECO:0007669"/>
    <property type="project" value="TreeGrafter"/>
</dbReference>
<keyword evidence="7" id="KW-1015">Disulfide bond</keyword>
<dbReference type="GO" id="GO:0070098">
    <property type="term" value="P:chemokine-mediated signaling pathway"/>
    <property type="evidence" value="ECO:0007669"/>
    <property type="project" value="TreeGrafter"/>
</dbReference>
<evidence type="ECO:0000256" key="6">
    <source>
        <dbReference type="ARBA" id="ARBA00022729"/>
    </source>
</evidence>
<gene>
    <name evidence="13" type="primary">CCL25</name>
</gene>
<dbReference type="GO" id="GO:0008009">
    <property type="term" value="F:chemokine activity"/>
    <property type="evidence" value="ECO:0007669"/>
    <property type="project" value="InterPro"/>
</dbReference>
<dbReference type="GO" id="GO:0005615">
    <property type="term" value="C:extracellular space"/>
    <property type="evidence" value="ECO:0007669"/>
    <property type="project" value="UniProtKB-KW"/>
</dbReference>